<sequence>MTLYIRWFALATLVAGSLSASVPDHGTGATDRNLMFSPLPGFLPQKPFDEIMLTDAGYTDLHAKDIHTSTSATECAGKAATTQATTYAISAIQGDFATETGDSEYCSLKGGMAYPSAKAGEYVSISGVVTAVGTQKDAYASAYYYMQMTDGTTAFAGIEVFAEDHKHMRGDELTVKGVVREVYGVTELVECFATKTGSAATLPAPIELSTDDFQGCTEHAEQYEGMLVSLGAVEVQPCQNPLTEALIAAGGKGGFYCQANLENVAWGQVFDKYKQMWVLSTGAPGLPMEVDNHAVELAVEYVCATGPTTYATWTNLIGVVTYAYGTWDLIPRDKFDVAGGESKTPASVGAAALHASD</sequence>
<dbReference type="EnsemblProtists" id="EOD28711">
    <property type="protein sequence ID" value="EOD28711"/>
    <property type="gene ID" value="EMIHUDRAFT_114102"/>
</dbReference>
<dbReference type="AlphaFoldDB" id="A0A0D3JYX6"/>
<keyword evidence="3" id="KW-1185">Reference proteome</keyword>
<dbReference type="PaxDb" id="2903-EOD28711"/>
<dbReference type="PANTHER" id="PTHR42834">
    <property type="entry name" value="ENDONUCLEASE/EXONUCLEASE/PHOSPHATASE FAMILY PROTEIN (AFU_ORTHOLOGUE AFUA_3G09210)"/>
    <property type="match status" value="1"/>
</dbReference>
<dbReference type="GeneID" id="17274256"/>
<dbReference type="KEGG" id="ehx:EMIHUDRAFT_114102"/>
<keyword evidence="1" id="KW-0732">Signal</keyword>
<name>A0A0D3JYX6_EMIH1</name>
<feature type="chain" id="PRO_5044291610" evidence="1">
    <location>
        <begin position="20"/>
        <end position="357"/>
    </location>
</feature>
<accession>A0A0D3JYX6</accession>
<reference evidence="2" key="2">
    <citation type="submission" date="2024-10" db="UniProtKB">
        <authorList>
            <consortium name="EnsemblProtists"/>
        </authorList>
    </citation>
    <scope>IDENTIFICATION</scope>
</reference>
<dbReference type="HOGENOM" id="CLU_777161_0_0_1"/>
<evidence type="ECO:0000313" key="3">
    <source>
        <dbReference type="Proteomes" id="UP000013827"/>
    </source>
</evidence>
<proteinExistence type="predicted"/>
<evidence type="ECO:0000313" key="2">
    <source>
        <dbReference type="EnsemblProtists" id="EOD28711"/>
    </source>
</evidence>
<feature type="signal peptide" evidence="1">
    <location>
        <begin position="1"/>
        <end position="19"/>
    </location>
</feature>
<dbReference type="PANTHER" id="PTHR42834:SF1">
    <property type="entry name" value="ENDONUCLEASE_EXONUCLEASE_PHOSPHATASE FAMILY PROTEIN (AFU_ORTHOLOGUE AFUA_3G09210)"/>
    <property type="match status" value="1"/>
</dbReference>
<evidence type="ECO:0000256" key="1">
    <source>
        <dbReference type="SAM" id="SignalP"/>
    </source>
</evidence>
<dbReference type="RefSeq" id="XP_005781140.1">
    <property type="nucleotide sequence ID" value="XM_005781083.1"/>
</dbReference>
<protein>
    <submittedName>
        <fullName evidence="2">Uncharacterized protein</fullName>
    </submittedName>
</protein>
<organism evidence="2 3">
    <name type="scientific">Emiliania huxleyi (strain CCMP1516)</name>
    <dbReference type="NCBI Taxonomy" id="280463"/>
    <lineage>
        <taxon>Eukaryota</taxon>
        <taxon>Haptista</taxon>
        <taxon>Haptophyta</taxon>
        <taxon>Prymnesiophyceae</taxon>
        <taxon>Isochrysidales</taxon>
        <taxon>Noelaerhabdaceae</taxon>
        <taxon>Emiliania</taxon>
    </lineage>
</organism>
<reference evidence="3" key="1">
    <citation type="journal article" date="2013" name="Nature">
        <title>Pan genome of the phytoplankton Emiliania underpins its global distribution.</title>
        <authorList>
            <person name="Read B.A."/>
            <person name="Kegel J."/>
            <person name="Klute M.J."/>
            <person name="Kuo A."/>
            <person name="Lefebvre S.C."/>
            <person name="Maumus F."/>
            <person name="Mayer C."/>
            <person name="Miller J."/>
            <person name="Monier A."/>
            <person name="Salamov A."/>
            <person name="Young J."/>
            <person name="Aguilar M."/>
            <person name="Claverie J.M."/>
            <person name="Frickenhaus S."/>
            <person name="Gonzalez K."/>
            <person name="Herman E.K."/>
            <person name="Lin Y.C."/>
            <person name="Napier J."/>
            <person name="Ogata H."/>
            <person name="Sarno A.F."/>
            <person name="Shmutz J."/>
            <person name="Schroeder D."/>
            <person name="de Vargas C."/>
            <person name="Verret F."/>
            <person name="von Dassow P."/>
            <person name="Valentin K."/>
            <person name="Van de Peer Y."/>
            <person name="Wheeler G."/>
            <person name="Dacks J.B."/>
            <person name="Delwiche C.F."/>
            <person name="Dyhrman S.T."/>
            <person name="Glockner G."/>
            <person name="John U."/>
            <person name="Richards T."/>
            <person name="Worden A.Z."/>
            <person name="Zhang X."/>
            <person name="Grigoriev I.V."/>
            <person name="Allen A.E."/>
            <person name="Bidle K."/>
            <person name="Borodovsky M."/>
            <person name="Bowler C."/>
            <person name="Brownlee C."/>
            <person name="Cock J.M."/>
            <person name="Elias M."/>
            <person name="Gladyshev V.N."/>
            <person name="Groth M."/>
            <person name="Guda C."/>
            <person name="Hadaegh A."/>
            <person name="Iglesias-Rodriguez M.D."/>
            <person name="Jenkins J."/>
            <person name="Jones B.M."/>
            <person name="Lawson T."/>
            <person name="Leese F."/>
            <person name="Lindquist E."/>
            <person name="Lobanov A."/>
            <person name="Lomsadze A."/>
            <person name="Malik S.B."/>
            <person name="Marsh M.E."/>
            <person name="Mackinder L."/>
            <person name="Mock T."/>
            <person name="Mueller-Roeber B."/>
            <person name="Pagarete A."/>
            <person name="Parker M."/>
            <person name="Probert I."/>
            <person name="Quesneville H."/>
            <person name="Raines C."/>
            <person name="Rensing S.A."/>
            <person name="Riano-Pachon D.M."/>
            <person name="Richier S."/>
            <person name="Rokitta S."/>
            <person name="Shiraiwa Y."/>
            <person name="Soanes D.M."/>
            <person name="van der Giezen M."/>
            <person name="Wahlund T.M."/>
            <person name="Williams B."/>
            <person name="Wilson W."/>
            <person name="Wolfe G."/>
            <person name="Wurch L.L."/>
        </authorList>
    </citation>
    <scope>NUCLEOTIDE SEQUENCE</scope>
</reference>
<dbReference type="Proteomes" id="UP000013827">
    <property type="component" value="Unassembled WGS sequence"/>
</dbReference>